<dbReference type="PROSITE" id="PS00573">
    <property type="entry name" value="PYRIDINE_REDOX_2"/>
    <property type="match status" value="1"/>
</dbReference>
<dbReference type="AlphaFoldDB" id="T1BD02"/>
<dbReference type="SUPFAM" id="SSF51905">
    <property type="entry name" value="FAD/NAD(P)-binding domain"/>
    <property type="match status" value="1"/>
</dbReference>
<name>T1BD02_9ZZZZ</name>
<evidence type="ECO:0000256" key="1">
    <source>
        <dbReference type="ARBA" id="ARBA00022630"/>
    </source>
</evidence>
<sequence>MGAGPAGLTAALYAGRSMKRTVLLEAGIPGGELLNTENIEDYPGFASITGPDLAGKMTEHALSFGAELVSARVTAIDLEPDGFKRIELEEGDPYFAKAVILAAGGQPRKLDVPGEKEYAGRGVSYCAVCDGAFFRGEHLAVVGGGDAALEEAAFLTRYASKVTVIHRRSEFRAQPLLVERARQNPKMEFLLDAVVEEIRGDGMRVESVRLR</sequence>
<reference evidence="7" key="1">
    <citation type="submission" date="2013-08" db="EMBL/GenBank/DDBJ databases">
        <authorList>
            <person name="Mendez C."/>
            <person name="Richter M."/>
            <person name="Ferrer M."/>
            <person name="Sanchez J."/>
        </authorList>
    </citation>
    <scope>NUCLEOTIDE SEQUENCE</scope>
</reference>
<accession>T1BD02</accession>
<keyword evidence="4" id="KW-1015">Disulfide bond</keyword>
<dbReference type="PRINTS" id="PR00368">
    <property type="entry name" value="FADPNR"/>
</dbReference>
<organism evidence="7">
    <name type="scientific">mine drainage metagenome</name>
    <dbReference type="NCBI Taxonomy" id="410659"/>
    <lineage>
        <taxon>unclassified sequences</taxon>
        <taxon>metagenomes</taxon>
        <taxon>ecological metagenomes</taxon>
    </lineage>
</organism>
<dbReference type="InterPro" id="IPR008255">
    <property type="entry name" value="Pyr_nucl-diS_OxRdtase_2_AS"/>
</dbReference>
<comment type="caution">
    <text evidence="7">The sequence shown here is derived from an EMBL/GenBank/DDBJ whole genome shotgun (WGS) entry which is preliminary data.</text>
</comment>
<dbReference type="GO" id="GO:0016668">
    <property type="term" value="F:oxidoreductase activity, acting on a sulfur group of donors, NAD(P) as acceptor"/>
    <property type="evidence" value="ECO:0007669"/>
    <property type="project" value="UniProtKB-ARBA"/>
</dbReference>
<keyword evidence="1" id="KW-0285">Flavoprotein</keyword>
<dbReference type="PRINTS" id="PR00469">
    <property type="entry name" value="PNDRDTASEII"/>
</dbReference>
<keyword evidence="5" id="KW-0676">Redox-active center</keyword>
<protein>
    <submittedName>
        <fullName evidence="7">Thioredoxin-disulfide reductase</fullName>
    </submittedName>
</protein>
<feature type="domain" description="FAD/NAD(P)-binding" evidence="6">
    <location>
        <begin position="2"/>
        <end position="206"/>
    </location>
</feature>
<keyword evidence="3" id="KW-0560">Oxidoreductase</keyword>
<proteinExistence type="predicted"/>
<gene>
    <name evidence="7" type="ORF">B1B_05839</name>
</gene>
<reference evidence="7" key="2">
    <citation type="journal article" date="2014" name="ISME J.">
        <title>Microbial stratification in low pH oxic and suboxic macroscopic growths along an acid mine drainage.</title>
        <authorList>
            <person name="Mendez-Garcia C."/>
            <person name="Mesa V."/>
            <person name="Sprenger R.R."/>
            <person name="Richter M."/>
            <person name="Diez M.S."/>
            <person name="Solano J."/>
            <person name="Bargiela R."/>
            <person name="Golyshina O.V."/>
            <person name="Manteca A."/>
            <person name="Ramos J.L."/>
            <person name="Gallego J.R."/>
            <person name="Llorente I."/>
            <person name="Martins Dos Santos V.A."/>
            <person name="Jensen O.N."/>
            <person name="Pelaez A.I."/>
            <person name="Sanchez J."/>
            <person name="Ferrer M."/>
        </authorList>
    </citation>
    <scope>NUCLEOTIDE SEQUENCE</scope>
</reference>
<evidence type="ECO:0000313" key="7">
    <source>
        <dbReference type="EMBL" id="EQD67717.1"/>
    </source>
</evidence>
<dbReference type="Gene3D" id="3.50.50.60">
    <property type="entry name" value="FAD/NAD(P)-binding domain"/>
    <property type="match status" value="2"/>
</dbReference>
<evidence type="ECO:0000256" key="2">
    <source>
        <dbReference type="ARBA" id="ARBA00022827"/>
    </source>
</evidence>
<dbReference type="InterPro" id="IPR050097">
    <property type="entry name" value="Ferredoxin-NADP_redctase_2"/>
</dbReference>
<dbReference type="Pfam" id="PF07992">
    <property type="entry name" value="Pyr_redox_2"/>
    <property type="match status" value="1"/>
</dbReference>
<keyword evidence="2" id="KW-0274">FAD</keyword>
<dbReference type="PANTHER" id="PTHR48105">
    <property type="entry name" value="THIOREDOXIN REDUCTASE 1-RELATED-RELATED"/>
    <property type="match status" value="1"/>
</dbReference>
<dbReference type="InterPro" id="IPR036188">
    <property type="entry name" value="FAD/NAD-bd_sf"/>
</dbReference>
<evidence type="ECO:0000256" key="4">
    <source>
        <dbReference type="ARBA" id="ARBA00023157"/>
    </source>
</evidence>
<evidence type="ECO:0000256" key="5">
    <source>
        <dbReference type="ARBA" id="ARBA00023284"/>
    </source>
</evidence>
<dbReference type="InterPro" id="IPR023753">
    <property type="entry name" value="FAD/NAD-binding_dom"/>
</dbReference>
<dbReference type="EMBL" id="AUZY01003702">
    <property type="protein sequence ID" value="EQD67717.1"/>
    <property type="molecule type" value="Genomic_DNA"/>
</dbReference>
<evidence type="ECO:0000256" key="3">
    <source>
        <dbReference type="ARBA" id="ARBA00023002"/>
    </source>
</evidence>
<feature type="non-terminal residue" evidence="7">
    <location>
        <position position="211"/>
    </location>
</feature>
<evidence type="ECO:0000259" key="6">
    <source>
        <dbReference type="Pfam" id="PF07992"/>
    </source>
</evidence>